<accession>A0A561F172</accession>
<dbReference type="InterPro" id="IPR012340">
    <property type="entry name" value="NA-bd_OB-fold"/>
</dbReference>
<evidence type="ECO:0000259" key="1">
    <source>
        <dbReference type="Pfam" id="PF12172"/>
    </source>
</evidence>
<evidence type="ECO:0000313" key="2">
    <source>
        <dbReference type="EMBL" id="TWE21615.1"/>
    </source>
</evidence>
<dbReference type="InterPro" id="IPR022002">
    <property type="entry name" value="ChsH2_Znr"/>
</dbReference>
<dbReference type="Proteomes" id="UP000318416">
    <property type="component" value="Unassembled WGS sequence"/>
</dbReference>
<sequence>MLQTSHSAATLVQDREPEAGPRLYFQRCRWCGTASYQRLLCTGCGSTDFEMERSEGEGAVCMHRHVSAVEDRWPVFMSEGFVVRCRVVGAREAVRPGVKVRLSWTGESDPEPVVELWDAPADGRQPAMPRHNHPY</sequence>
<dbReference type="Pfam" id="PF12172">
    <property type="entry name" value="zf-ChsH2"/>
    <property type="match status" value="1"/>
</dbReference>
<dbReference type="EMBL" id="VIVR01000001">
    <property type="protein sequence ID" value="TWE21615.1"/>
    <property type="molecule type" value="Genomic_DNA"/>
</dbReference>
<evidence type="ECO:0000313" key="3">
    <source>
        <dbReference type="Proteomes" id="UP000318416"/>
    </source>
</evidence>
<keyword evidence="3" id="KW-1185">Reference proteome</keyword>
<name>A0A561F172_9ACTN</name>
<proteinExistence type="predicted"/>
<organism evidence="2 3">
    <name type="scientific">Kitasatospora atroaurantiaca</name>
    <dbReference type="NCBI Taxonomy" id="285545"/>
    <lineage>
        <taxon>Bacteria</taxon>
        <taxon>Bacillati</taxon>
        <taxon>Actinomycetota</taxon>
        <taxon>Actinomycetes</taxon>
        <taxon>Kitasatosporales</taxon>
        <taxon>Streptomycetaceae</taxon>
        <taxon>Kitasatospora</taxon>
    </lineage>
</organism>
<comment type="caution">
    <text evidence="2">The sequence shown here is derived from an EMBL/GenBank/DDBJ whole genome shotgun (WGS) entry which is preliminary data.</text>
</comment>
<protein>
    <recommendedName>
        <fullName evidence="1">ChsH2 rubredoxin-like zinc ribbon domain-containing protein</fullName>
    </recommendedName>
</protein>
<feature type="domain" description="ChsH2 rubredoxin-like zinc ribbon" evidence="1">
    <location>
        <begin position="21"/>
        <end position="50"/>
    </location>
</feature>
<dbReference type="OrthoDB" id="4260571at2"/>
<gene>
    <name evidence="2" type="ORF">FB465_6809</name>
</gene>
<dbReference type="AlphaFoldDB" id="A0A561F172"/>
<dbReference type="SUPFAM" id="SSF50249">
    <property type="entry name" value="Nucleic acid-binding proteins"/>
    <property type="match status" value="1"/>
</dbReference>
<dbReference type="RefSeq" id="WP_145796643.1">
    <property type="nucleotide sequence ID" value="NZ_BAAABR010000039.1"/>
</dbReference>
<reference evidence="2 3" key="1">
    <citation type="submission" date="2019-06" db="EMBL/GenBank/DDBJ databases">
        <title>Sequencing the genomes of 1000 actinobacteria strains.</title>
        <authorList>
            <person name="Klenk H.-P."/>
        </authorList>
    </citation>
    <scope>NUCLEOTIDE SEQUENCE [LARGE SCALE GENOMIC DNA]</scope>
    <source>
        <strain evidence="2 3">DSM 41649</strain>
    </source>
</reference>